<sequence length="157" mass="18154">MRFLDMPRVTKPLTNTEIERAKPQGKSYTLTDGNGLFLLISATGSKTWQFNYYRPITNKRTKFSIGSYPGISLSQARAKREEFRALLANGVDPQVKAKEEKQAINTQIENSFLSVAEKWKEKKALEIEPLTLKKNWRRLETYVFLCFLPMITMNKKS</sequence>
<organism evidence="4 5">
    <name type="scientific">Gallibacterium anatis 12656/12</name>
    <dbReference type="NCBI Taxonomy" id="1195244"/>
    <lineage>
        <taxon>Bacteria</taxon>
        <taxon>Pseudomonadati</taxon>
        <taxon>Pseudomonadota</taxon>
        <taxon>Gammaproteobacteria</taxon>
        <taxon>Pasteurellales</taxon>
        <taxon>Pasteurellaceae</taxon>
        <taxon>Gallibacterium</taxon>
    </lineage>
</organism>
<reference evidence="4 5" key="1">
    <citation type="journal article" date="2013" name="Genome Announc.">
        <title>Draft Genome Sequence of Gallibacterium anatis bv. haemolytica 12656-12 Liver, an Isolate Obtained from the Liver of a Septicemic Chicken.</title>
        <authorList>
            <person name="Kudirkiene E."/>
            <person name="Christensen H."/>
            <person name="Bojesen A.M."/>
        </authorList>
    </citation>
    <scope>NUCLEOTIDE SEQUENCE [LARGE SCALE GENOMIC DNA]</scope>
    <source>
        <strain evidence="4">12656/12</strain>
    </source>
</reference>
<dbReference type="InterPro" id="IPR038488">
    <property type="entry name" value="Integrase_DNA-bd_sf"/>
</dbReference>
<dbReference type="PANTHER" id="PTHR30629:SF6">
    <property type="entry name" value="PROPHAGE INTEGRASE INTA-RELATED"/>
    <property type="match status" value="1"/>
</dbReference>
<evidence type="ECO:0000313" key="5">
    <source>
        <dbReference type="Proteomes" id="UP000016529"/>
    </source>
</evidence>
<comment type="caution">
    <text evidence="4">The sequence shown here is derived from an EMBL/GenBank/DDBJ whole genome shotgun (WGS) entry which is preliminary data.</text>
</comment>
<feature type="domain" description="Integrase DNA-binding" evidence="3">
    <location>
        <begin position="13"/>
        <end position="100"/>
    </location>
</feature>
<dbReference type="GO" id="GO:0015074">
    <property type="term" value="P:DNA integration"/>
    <property type="evidence" value="ECO:0007669"/>
    <property type="project" value="UniProtKB-KW"/>
</dbReference>
<dbReference type="PANTHER" id="PTHR30629">
    <property type="entry name" value="PROPHAGE INTEGRASE"/>
    <property type="match status" value="1"/>
</dbReference>
<dbReference type="AlphaFoldDB" id="U1GYZ2"/>
<evidence type="ECO:0000256" key="1">
    <source>
        <dbReference type="ARBA" id="ARBA00008857"/>
    </source>
</evidence>
<protein>
    <recommendedName>
        <fullName evidence="3">Integrase DNA-binding domain-containing protein</fullName>
    </recommendedName>
</protein>
<accession>U1GYZ2</accession>
<dbReference type="InterPro" id="IPR025166">
    <property type="entry name" value="Integrase_DNA_bind_dom"/>
</dbReference>
<dbReference type="Gene3D" id="3.30.160.390">
    <property type="entry name" value="Integrase, DNA-binding domain"/>
    <property type="match status" value="1"/>
</dbReference>
<keyword evidence="2" id="KW-0229">DNA integration</keyword>
<name>U1GYZ2_9PAST</name>
<evidence type="ECO:0000259" key="3">
    <source>
        <dbReference type="Pfam" id="PF13356"/>
    </source>
</evidence>
<dbReference type="PATRIC" id="fig|1195244.3.peg.1934"/>
<evidence type="ECO:0000313" key="4">
    <source>
        <dbReference type="EMBL" id="ERF77718.1"/>
    </source>
</evidence>
<dbReference type="InterPro" id="IPR050808">
    <property type="entry name" value="Phage_Integrase"/>
</dbReference>
<dbReference type="EMBL" id="AVOX01000051">
    <property type="protein sequence ID" value="ERF77718.1"/>
    <property type="molecule type" value="Genomic_DNA"/>
</dbReference>
<proteinExistence type="inferred from homology"/>
<gene>
    <name evidence="4" type="ORF">N561_10105</name>
</gene>
<evidence type="ECO:0000256" key="2">
    <source>
        <dbReference type="ARBA" id="ARBA00022908"/>
    </source>
</evidence>
<dbReference type="Proteomes" id="UP000016529">
    <property type="component" value="Unassembled WGS sequence"/>
</dbReference>
<dbReference type="Pfam" id="PF13356">
    <property type="entry name" value="Arm-DNA-bind_3"/>
    <property type="match status" value="1"/>
</dbReference>
<comment type="similarity">
    <text evidence="1">Belongs to the 'phage' integrase family.</text>
</comment>